<evidence type="ECO:0000256" key="2">
    <source>
        <dbReference type="ARBA" id="ARBA00022649"/>
    </source>
</evidence>
<dbReference type="STRING" id="1121898.GCA_000422725_02151"/>
<dbReference type="PANTHER" id="PTHR33653:SF1">
    <property type="entry name" value="RIBONUCLEASE VAPC2"/>
    <property type="match status" value="1"/>
</dbReference>
<comment type="cofactor">
    <cofactor evidence="1">
        <name>Mg(2+)</name>
        <dbReference type="ChEBI" id="CHEBI:18420"/>
    </cofactor>
</comment>
<keyword evidence="9" id="KW-0238">DNA-binding</keyword>
<accession>A0A0A2ML86</accession>
<evidence type="ECO:0000259" key="8">
    <source>
        <dbReference type="Pfam" id="PF01850"/>
    </source>
</evidence>
<dbReference type="GO" id="GO:0003677">
    <property type="term" value="F:DNA binding"/>
    <property type="evidence" value="ECO:0007669"/>
    <property type="project" value="UniProtKB-KW"/>
</dbReference>
<keyword evidence="3" id="KW-0540">Nuclease</keyword>
<dbReference type="GO" id="GO:0016787">
    <property type="term" value="F:hydrolase activity"/>
    <property type="evidence" value="ECO:0007669"/>
    <property type="project" value="UniProtKB-KW"/>
</dbReference>
<evidence type="ECO:0000256" key="6">
    <source>
        <dbReference type="ARBA" id="ARBA00022842"/>
    </source>
</evidence>
<dbReference type="CDD" id="cd18743">
    <property type="entry name" value="PIN_VapC4-5_FitB-like"/>
    <property type="match status" value="1"/>
</dbReference>
<dbReference type="OrthoDB" id="9796690at2"/>
<organism evidence="9 10">
    <name type="scientific">Flavobacterium subsaxonicum WB 4.1-42 = DSM 21790</name>
    <dbReference type="NCBI Taxonomy" id="1121898"/>
    <lineage>
        <taxon>Bacteria</taxon>
        <taxon>Pseudomonadati</taxon>
        <taxon>Bacteroidota</taxon>
        <taxon>Flavobacteriia</taxon>
        <taxon>Flavobacteriales</taxon>
        <taxon>Flavobacteriaceae</taxon>
        <taxon>Flavobacterium</taxon>
    </lineage>
</organism>
<dbReference type="RefSeq" id="WP_026990960.1">
    <property type="nucleotide sequence ID" value="NZ_AUGP01000018.1"/>
</dbReference>
<gene>
    <name evidence="9" type="ORF">Q766_09000</name>
</gene>
<dbReference type="Gene3D" id="3.40.50.1010">
    <property type="entry name" value="5'-nuclease"/>
    <property type="match status" value="1"/>
</dbReference>
<comment type="caution">
    <text evidence="9">The sequence shown here is derived from an EMBL/GenBank/DDBJ whole genome shotgun (WGS) entry which is preliminary data.</text>
</comment>
<evidence type="ECO:0000256" key="3">
    <source>
        <dbReference type="ARBA" id="ARBA00022722"/>
    </source>
</evidence>
<evidence type="ECO:0000256" key="1">
    <source>
        <dbReference type="ARBA" id="ARBA00001946"/>
    </source>
</evidence>
<dbReference type="InterPro" id="IPR029060">
    <property type="entry name" value="PIN-like_dom_sf"/>
</dbReference>
<keyword evidence="4" id="KW-0479">Metal-binding</keyword>
<comment type="similarity">
    <text evidence="7">Belongs to the PINc/VapC protein family.</text>
</comment>
<dbReference type="AlphaFoldDB" id="A0A0A2ML86"/>
<evidence type="ECO:0000256" key="4">
    <source>
        <dbReference type="ARBA" id="ARBA00022723"/>
    </source>
</evidence>
<dbReference type="eggNOG" id="COG1487">
    <property type="taxonomic scope" value="Bacteria"/>
</dbReference>
<reference evidence="9 10" key="1">
    <citation type="submission" date="2013-09" db="EMBL/GenBank/DDBJ databases">
        <authorList>
            <person name="Zeng Z."/>
            <person name="Chen C."/>
        </authorList>
    </citation>
    <scope>NUCLEOTIDE SEQUENCE [LARGE SCALE GENOMIC DNA]</scope>
    <source>
        <strain evidence="9 10">WB 4.1-42</strain>
    </source>
</reference>
<name>A0A0A2ML86_9FLAO</name>
<evidence type="ECO:0000256" key="7">
    <source>
        <dbReference type="ARBA" id="ARBA00038093"/>
    </source>
</evidence>
<dbReference type="EMBL" id="JRLY01000005">
    <property type="protein sequence ID" value="KGO93422.1"/>
    <property type="molecule type" value="Genomic_DNA"/>
</dbReference>
<dbReference type="Proteomes" id="UP000030111">
    <property type="component" value="Unassembled WGS sequence"/>
</dbReference>
<dbReference type="Pfam" id="PF01850">
    <property type="entry name" value="PIN"/>
    <property type="match status" value="1"/>
</dbReference>
<protein>
    <submittedName>
        <fullName evidence="9">DNA-binding protein</fullName>
    </submittedName>
</protein>
<keyword evidence="5" id="KW-0378">Hydrolase</keyword>
<feature type="domain" description="PIN" evidence="8">
    <location>
        <begin position="3"/>
        <end position="122"/>
    </location>
</feature>
<dbReference type="InterPro" id="IPR002716">
    <property type="entry name" value="PIN_dom"/>
</dbReference>
<evidence type="ECO:0000313" key="10">
    <source>
        <dbReference type="Proteomes" id="UP000030111"/>
    </source>
</evidence>
<keyword evidence="2" id="KW-1277">Toxin-antitoxin system</keyword>
<proteinExistence type="inferred from homology"/>
<evidence type="ECO:0000313" key="9">
    <source>
        <dbReference type="EMBL" id="KGO93422.1"/>
    </source>
</evidence>
<sequence length="132" mass="15212">MKYLLDTNICVHFFRGKYNLETKFNEVGIFNFTISEITLAELIYGAEHSSNVQKNLQLIESFASHITIVPIIDCIYLYGKEKSRLRKIGKMISDFDLLIGTTAISSNLIMVTENISEFKRIEGIIIENWITR</sequence>
<dbReference type="PANTHER" id="PTHR33653">
    <property type="entry name" value="RIBONUCLEASE VAPC2"/>
    <property type="match status" value="1"/>
</dbReference>
<dbReference type="SUPFAM" id="SSF88723">
    <property type="entry name" value="PIN domain-like"/>
    <property type="match status" value="1"/>
</dbReference>
<dbReference type="GO" id="GO:0004518">
    <property type="term" value="F:nuclease activity"/>
    <property type="evidence" value="ECO:0007669"/>
    <property type="project" value="UniProtKB-KW"/>
</dbReference>
<keyword evidence="10" id="KW-1185">Reference proteome</keyword>
<evidence type="ECO:0000256" key="5">
    <source>
        <dbReference type="ARBA" id="ARBA00022801"/>
    </source>
</evidence>
<keyword evidence="6" id="KW-0460">Magnesium</keyword>
<dbReference type="GO" id="GO:0046872">
    <property type="term" value="F:metal ion binding"/>
    <property type="evidence" value="ECO:0007669"/>
    <property type="project" value="UniProtKB-KW"/>
</dbReference>
<dbReference type="InterPro" id="IPR050556">
    <property type="entry name" value="Type_II_TA_system_RNase"/>
</dbReference>